<organism evidence="6 7">
    <name type="scientific">Winogradskyella wandonensis</name>
    <dbReference type="NCBI Taxonomy" id="1442586"/>
    <lineage>
        <taxon>Bacteria</taxon>
        <taxon>Pseudomonadati</taxon>
        <taxon>Bacteroidota</taxon>
        <taxon>Flavobacteriia</taxon>
        <taxon>Flavobacteriales</taxon>
        <taxon>Flavobacteriaceae</taxon>
        <taxon>Winogradskyella</taxon>
    </lineage>
</organism>
<dbReference type="AlphaFoldDB" id="A0A4V2PT08"/>
<gene>
    <name evidence="6" type="ORF">DFQ05_2695</name>
</gene>
<keyword evidence="7" id="KW-1185">Reference proteome</keyword>
<protein>
    <submittedName>
        <fullName evidence="6">Beta-barrel assembly machine subunit BamD</fullName>
    </submittedName>
</protein>
<dbReference type="InterPro" id="IPR017689">
    <property type="entry name" value="BamD"/>
</dbReference>
<name>A0A4V2PT08_9FLAO</name>
<dbReference type="InterPro" id="IPR011990">
    <property type="entry name" value="TPR-like_helical_dom_sf"/>
</dbReference>
<dbReference type="InterPro" id="IPR039565">
    <property type="entry name" value="BamD-like"/>
</dbReference>
<feature type="chain" id="PRO_5020561829" evidence="4">
    <location>
        <begin position="32"/>
        <end position="275"/>
    </location>
</feature>
<evidence type="ECO:0000313" key="7">
    <source>
        <dbReference type="Proteomes" id="UP000295714"/>
    </source>
</evidence>
<dbReference type="SUPFAM" id="SSF48452">
    <property type="entry name" value="TPR-like"/>
    <property type="match status" value="1"/>
</dbReference>
<dbReference type="PROSITE" id="PS51257">
    <property type="entry name" value="PROKAR_LIPOPROTEIN"/>
    <property type="match status" value="1"/>
</dbReference>
<evidence type="ECO:0000259" key="5">
    <source>
        <dbReference type="Pfam" id="PF13525"/>
    </source>
</evidence>
<proteinExistence type="predicted"/>
<feature type="signal peptide" evidence="4">
    <location>
        <begin position="1"/>
        <end position="31"/>
    </location>
</feature>
<dbReference type="Gene3D" id="1.25.40.10">
    <property type="entry name" value="Tetratricopeptide repeat domain"/>
    <property type="match status" value="1"/>
</dbReference>
<evidence type="ECO:0000313" key="6">
    <source>
        <dbReference type="EMBL" id="TCK64711.1"/>
    </source>
</evidence>
<dbReference type="NCBIfam" id="TIGR03302">
    <property type="entry name" value="OM_YfiO"/>
    <property type="match status" value="1"/>
</dbReference>
<accession>A0A4V2PT08</accession>
<comment type="caution">
    <text evidence="6">The sequence shown here is derived from an EMBL/GenBank/DDBJ whole genome shotgun (WGS) entry which is preliminary data.</text>
</comment>
<sequence>MRTFAHCFRFMKKIVYILLSVLLLSSCSDFQKVMKSEDIALKYKTGEELFEAGKYKKANRLFEQIVPKYRGKPQAEKLMFMHSMCFYKLEQYYLSGYRFEQFVSSYPKSEKAEEAAFLAAKSYYEESPIYSKDKEETVKAIEKVQLFVNSYPNSKYLAEANELVKELDFKLEKKAFEIAKQYNHIYDYKASIKSFNNFLLDFPGTSLREDALYYKFNSEYNLAILSIEALKQERIKLALADYNALVKAFPETKYLEEAKKLKEELEKEKINESKS</sequence>
<evidence type="ECO:0000256" key="3">
    <source>
        <dbReference type="ARBA" id="ARBA00023237"/>
    </source>
</evidence>
<dbReference type="EMBL" id="SMGI01000006">
    <property type="protein sequence ID" value="TCK64711.1"/>
    <property type="molecule type" value="Genomic_DNA"/>
</dbReference>
<keyword evidence="2" id="KW-0472">Membrane</keyword>
<reference evidence="6 7" key="1">
    <citation type="journal article" date="2015" name="Stand. Genomic Sci.">
        <title>Genomic Encyclopedia of Bacterial and Archaeal Type Strains, Phase III: the genomes of soil and plant-associated and newly described type strains.</title>
        <authorList>
            <person name="Whitman W.B."/>
            <person name="Woyke T."/>
            <person name="Klenk H.P."/>
            <person name="Zhou Y."/>
            <person name="Lilburn T.G."/>
            <person name="Beck B.J."/>
            <person name="De Vos P."/>
            <person name="Vandamme P."/>
            <person name="Eisen J.A."/>
            <person name="Garrity G."/>
            <person name="Hugenholtz P."/>
            <person name="Kyrpides N.C."/>
        </authorList>
    </citation>
    <scope>NUCLEOTIDE SEQUENCE [LARGE SCALE GENOMIC DNA]</scope>
    <source>
        <strain evidence="6 7">CECT 8445</strain>
    </source>
</reference>
<evidence type="ECO:0000256" key="1">
    <source>
        <dbReference type="ARBA" id="ARBA00022729"/>
    </source>
</evidence>
<evidence type="ECO:0000256" key="4">
    <source>
        <dbReference type="SAM" id="SignalP"/>
    </source>
</evidence>
<dbReference type="Proteomes" id="UP000295714">
    <property type="component" value="Unassembled WGS sequence"/>
</dbReference>
<evidence type="ECO:0000256" key="2">
    <source>
        <dbReference type="ARBA" id="ARBA00023136"/>
    </source>
</evidence>
<keyword evidence="3" id="KW-0998">Cell outer membrane</keyword>
<keyword evidence="1 4" id="KW-0732">Signal</keyword>
<dbReference type="Pfam" id="PF13525">
    <property type="entry name" value="YfiO"/>
    <property type="match status" value="1"/>
</dbReference>
<feature type="domain" description="Outer membrane lipoprotein BamD-like" evidence="5">
    <location>
        <begin position="43"/>
        <end position="224"/>
    </location>
</feature>